<accession>A0A8X7QL04</accession>
<protein>
    <recommendedName>
        <fullName evidence="1">F-box domain-containing protein</fullName>
    </recommendedName>
</protein>
<sequence length="118" mass="13524">MEQKFSSLPIDLTSEILFRLPAKSVGRFYCLSKLWLSITADPHFIKSLGTTRPSLLLCSIKGHHIFVSHQSSMIRSCASSQPFHLYLMCCKGREKEHMRKQMNKSDVTMAHIFNVVHT</sequence>
<dbReference type="Proteomes" id="UP000886595">
    <property type="component" value="Unassembled WGS sequence"/>
</dbReference>
<dbReference type="InterPro" id="IPR001810">
    <property type="entry name" value="F-box_dom"/>
</dbReference>
<organism evidence="2 3">
    <name type="scientific">Brassica carinata</name>
    <name type="common">Ethiopian mustard</name>
    <name type="synonym">Abyssinian cabbage</name>
    <dbReference type="NCBI Taxonomy" id="52824"/>
    <lineage>
        <taxon>Eukaryota</taxon>
        <taxon>Viridiplantae</taxon>
        <taxon>Streptophyta</taxon>
        <taxon>Embryophyta</taxon>
        <taxon>Tracheophyta</taxon>
        <taxon>Spermatophyta</taxon>
        <taxon>Magnoliopsida</taxon>
        <taxon>eudicotyledons</taxon>
        <taxon>Gunneridae</taxon>
        <taxon>Pentapetalae</taxon>
        <taxon>rosids</taxon>
        <taxon>malvids</taxon>
        <taxon>Brassicales</taxon>
        <taxon>Brassicaceae</taxon>
        <taxon>Brassiceae</taxon>
        <taxon>Brassica</taxon>
    </lineage>
</organism>
<dbReference type="EMBL" id="JAAMPC010000013">
    <property type="protein sequence ID" value="KAG2271332.1"/>
    <property type="molecule type" value="Genomic_DNA"/>
</dbReference>
<evidence type="ECO:0000313" key="2">
    <source>
        <dbReference type="EMBL" id="KAG2271332.1"/>
    </source>
</evidence>
<dbReference type="SUPFAM" id="SSF81383">
    <property type="entry name" value="F-box domain"/>
    <property type="match status" value="1"/>
</dbReference>
<keyword evidence="3" id="KW-1185">Reference proteome</keyword>
<reference evidence="2 3" key="1">
    <citation type="submission" date="2020-02" db="EMBL/GenBank/DDBJ databases">
        <authorList>
            <person name="Ma Q."/>
            <person name="Huang Y."/>
            <person name="Song X."/>
            <person name="Pei D."/>
        </authorList>
    </citation>
    <scope>NUCLEOTIDE SEQUENCE [LARGE SCALE GENOMIC DNA]</scope>
    <source>
        <strain evidence="2">Sxm20200214</strain>
        <tissue evidence="2">Leaf</tissue>
    </source>
</reference>
<dbReference type="AlphaFoldDB" id="A0A8X7QL04"/>
<feature type="domain" description="F-box" evidence="1">
    <location>
        <begin position="5"/>
        <end position="45"/>
    </location>
</feature>
<evidence type="ECO:0000259" key="1">
    <source>
        <dbReference type="Pfam" id="PF00646"/>
    </source>
</evidence>
<dbReference type="PANTHER" id="PTHR31111">
    <property type="entry name" value="BNAA05G37150D PROTEIN-RELATED"/>
    <property type="match status" value="1"/>
</dbReference>
<dbReference type="OrthoDB" id="1751495at2759"/>
<name>A0A8X7QL04_BRACI</name>
<dbReference type="InterPro" id="IPR036047">
    <property type="entry name" value="F-box-like_dom_sf"/>
</dbReference>
<dbReference type="PANTHER" id="PTHR31111:SF119">
    <property type="entry name" value="F-BOX DOMAIN-CONTAINING PROTEIN"/>
    <property type="match status" value="1"/>
</dbReference>
<evidence type="ECO:0000313" key="3">
    <source>
        <dbReference type="Proteomes" id="UP000886595"/>
    </source>
</evidence>
<comment type="caution">
    <text evidence="2">The sequence shown here is derived from an EMBL/GenBank/DDBJ whole genome shotgun (WGS) entry which is preliminary data.</text>
</comment>
<gene>
    <name evidence="2" type="ORF">Bca52824_065887</name>
</gene>
<dbReference type="Pfam" id="PF00646">
    <property type="entry name" value="F-box"/>
    <property type="match status" value="1"/>
</dbReference>
<proteinExistence type="predicted"/>